<evidence type="ECO:0000313" key="1">
    <source>
        <dbReference type="WBParaSite" id="SSTP_0000453400.1"/>
    </source>
</evidence>
<proteinExistence type="predicted"/>
<dbReference type="WBParaSite" id="SSTP_0000453400.1">
    <property type="protein sequence ID" value="SSTP_0000453400.1"/>
    <property type="gene ID" value="SSTP_0000453400"/>
</dbReference>
<accession>A0A0K0E4W5</accession>
<protein>
    <submittedName>
        <fullName evidence="1">Ovule protein</fullName>
    </submittedName>
</protein>
<organism evidence="1">
    <name type="scientific">Strongyloides stercoralis</name>
    <name type="common">Threadworm</name>
    <dbReference type="NCBI Taxonomy" id="6248"/>
    <lineage>
        <taxon>Eukaryota</taxon>
        <taxon>Metazoa</taxon>
        <taxon>Ecdysozoa</taxon>
        <taxon>Nematoda</taxon>
        <taxon>Chromadorea</taxon>
        <taxon>Rhabditida</taxon>
        <taxon>Tylenchina</taxon>
        <taxon>Panagrolaimomorpha</taxon>
        <taxon>Strongyloidoidea</taxon>
        <taxon>Strongyloididae</taxon>
        <taxon>Strongyloides</taxon>
    </lineage>
</organism>
<name>A0A0K0E4W5_STRER</name>
<reference evidence="1" key="1">
    <citation type="submission" date="2015-08" db="UniProtKB">
        <authorList>
            <consortium name="WormBaseParasite"/>
        </authorList>
    </citation>
    <scope>IDENTIFICATION</scope>
</reference>
<sequence>MYNVHKQNLAIVTVVLEAVVQLELILEMETFLEEIRGCTYTFFLGGIHLVIMLITIKNPGMFFCFNLLR</sequence>
<dbReference type="AlphaFoldDB" id="A0A0K0E4W5"/>